<dbReference type="PANTHER" id="PTHR44846">
    <property type="entry name" value="MANNOSYL-D-GLYCERATE TRANSPORT/METABOLISM SYSTEM REPRESSOR MNGR-RELATED"/>
    <property type="match status" value="1"/>
</dbReference>
<name>A0A2N5CZG8_9CAUL</name>
<dbReference type="PRINTS" id="PR00035">
    <property type="entry name" value="HTHGNTR"/>
</dbReference>
<dbReference type="Pfam" id="PF00392">
    <property type="entry name" value="GntR"/>
    <property type="match status" value="1"/>
</dbReference>
<dbReference type="Proteomes" id="UP000234483">
    <property type="component" value="Unassembled WGS sequence"/>
</dbReference>
<feature type="domain" description="HTH gntR-type" evidence="4">
    <location>
        <begin position="42"/>
        <end position="111"/>
    </location>
</feature>
<dbReference type="Gene3D" id="1.10.10.10">
    <property type="entry name" value="Winged helix-like DNA-binding domain superfamily/Winged helix DNA-binding domain"/>
    <property type="match status" value="1"/>
</dbReference>
<dbReference type="AlphaFoldDB" id="A0A2N5CZG8"/>
<dbReference type="EMBL" id="PJRQ01000008">
    <property type="protein sequence ID" value="PLR19207.1"/>
    <property type="molecule type" value="Genomic_DNA"/>
</dbReference>
<keyword evidence="1" id="KW-0805">Transcription regulation</keyword>
<evidence type="ECO:0000256" key="2">
    <source>
        <dbReference type="ARBA" id="ARBA00023125"/>
    </source>
</evidence>
<proteinExistence type="predicted"/>
<keyword evidence="8" id="KW-1185">Reference proteome</keyword>
<dbReference type="OrthoDB" id="284307at2"/>
<dbReference type="EMBL" id="CP026100">
    <property type="protein sequence ID" value="AYV45113.1"/>
    <property type="molecule type" value="Genomic_DNA"/>
</dbReference>
<evidence type="ECO:0000256" key="3">
    <source>
        <dbReference type="ARBA" id="ARBA00023163"/>
    </source>
</evidence>
<dbReference type="InterPro" id="IPR000524">
    <property type="entry name" value="Tscrpt_reg_HTH_GntR"/>
</dbReference>
<protein>
    <recommendedName>
        <fullName evidence="4">HTH gntR-type domain-containing protein</fullName>
    </recommendedName>
</protein>
<gene>
    <name evidence="5" type="ORF">C1707_02010</name>
    <name evidence="6" type="ORF">CFHF_04160</name>
</gene>
<dbReference type="PROSITE" id="PS50949">
    <property type="entry name" value="HTH_GNTR"/>
    <property type="match status" value="1"/>
</dbReference>
<dbReference type="GO" id="GO:0045892">
    <property type="term" value="P:negative regulation of DNA-templated transcription"/>
    <property type="evidence" value="ECO:0007669"/>
    <property type="project" value="TreeGrafter"/>
</dbReference>
<evidence type="ECO:0000259" key="4">
    <source>
        <dbReference type="PROSITE" id="PS50949"/>
    </source>
</evidence>
<keyword evidence="3" id="KW-0804">Transcription</keyword>
<dbReference type="GO" id="GO:0003677">
    <property type="term" value="F:DNA binding"/>
    <property type="evidence" value="ECO:0007669"/>
    <property type="project" value="UniProtKB-KW"/>
</dbReference>
<keyword evidence="2" id="KW-0238">DNA-binding</keyword>
<dbReference type="SMART" id="SM00345">
    <property type="entry name" value="HTH_GNTR"/>
    <property type="match status" value="1"/>
</dbReference>
<accession>A0A2N5CZG8</accession>
<evidence type="ECO:0000313" key="8">
    <source>
        <dbReference type="Proteomes" id="UP000281192"/>
    </source>
</evidence>
<evidence type="ECO:0000313" key="7">
    <source>
        <dbReference type="Proteomes" id="UP000234483"/>
    </source>
</evidence>
<evidence type="ECO:0000256" key="1">
    <source>
        <dbReference type="ARBA" id="ARBA00023015"/>
    </source>
</evidence>
<evidence type="ECO:0000313" key="6">
    <source>
        <dbReference type="EMBL" id="PLR19207.1"/>
    </source>
</evidence>
<dbReference type="SUPFAM" id="SSF46785">
    <property type="entry name" value="Winged helix' DNA-binding domain"/>
    <property type="match status" value="1"/>
</dbReference>
<evidence type="ECO:0000313" key="5">
    <source>
        <dbReference type="EMBL" id="AYV45113.1"/>
    </source>
</evidence>
<organism evidence="6 7">
    <name type="scientific">Caulobacter flavus</name>
    <dbReference type="NCBI Taxonomy" id="1679497"/>
    <lineage>
        <taxon>Bacteria</taxon>
        <taxon>Pseudomonadati</taxon>
        <taxon>Pseudomonadota</taxon>
        <taxon>Alphaproteobacteria</taxon>
        <taxon>Caulobacterales</taxon>
        <taxon>Caulobacteraceae</taxon>
        <taxon>Caulobacter</taxon>
    </lineage>
</organism>
<dbReference type="CDD" id="cd07377">
    <property type="entry name" value="WHTH_GntR"/>
    <property type="match status" value="1"/>
</dbReference>
<reference evidence="5 8" key="2">
    <citation type="submission" date="2018-01" db="EMBL/GenBank/DDBJ databases">
        <title>Complete genome sequence of Caulobacter flavus RHGG3.</title>
        <authorList>
            <person name="Yang E."/>
        </authorList>
    </citation>
    <scope>NUCLEOTIDE SEQUENCE [LARGE SCALE GENOMIC DNA]</scope>
    <source>
        <strain evidence="5 8">RHGG3</strain>
    </source>
</reference>
<dbReference type="Proteomes" id="UP000281192">
    <property type="component" value="Chromosome"/>
</dbReference>
<sequence>MAGVGVAGLGGWRARRAWVSCRDGAPAIRIDLDWIGLRLVRDDPRRPLYRQLAQIVREASGPALRGRLPTERQWASGLRLARVTVRKALDELAREGVIERRQGAGTFLRPVRPA</sequence>
<dbReference type="GO" id="GO:0003700">
    <property type="term" value="F:DNA-binding transcription factor activity"/>
    <property type="evidence" value="ECO:0007669"/>
    <property type="project" value="InterPro"/>
</dbReference>
<dbReference type="KEGG" id="cfh:C1707_02010"/>
<dbReference type="InterPro" id="IPR050679">
    <property type="entry name" value="Bact_HTH_transcr_reg"/>
</dbReference>
<reference evidence="6 7" key="1">
    <citation type="submission" date="2017-12" db="EMBL/GenBank/DDBJ databases">
        <title>The genome sequence of Caulobacter flavus CGMCC1 15093.</title>
        <authorList>
            <person name="Gao J."/>
            <person name="Mao X."/>
            <person name="Sun J."/>
        </authorList>
    </citation>
    <scope>NUCLEOTIDE SEQUENCE [LARGE SCALE GENOMIC DNA]</scope>
    <source>
        <strain evidence="6 7">CGMCC1 15093</strain>
    </source>
</reference>
<dbReference type="InterPro" id="IPR036390">
    <property type="entry name" value="WH_DNA-bd_sf"/>
</dbReference>
<dbReference type="InterPro" id="IPR036388">
    <property type="entry name" value="WH-like_DNA-bd_sf"/>
</dbReference>
<dbReference type="PANTHER" id="PTHR44846:SF1">
    <property type="entry name" value="MANNOSYL-D-GLYCERATE TRANSPORT_METABOLISM SYSTEM REPRESSOR MNGR-RELATED"/>
    <property type="match status" value="1"/>
</dbReference>